<dbReference type="WBParaSite" id="MBELARI_LOCUS18056">
    <property type="protein sequence ID" value="MBELARI_LOCUS18056"/>
    <property type="gene ID" value="MBELARI_LOCUS18056"/>
</dbReference>
<keyword evidence="2" id="KW-0479">Metal-binding</keyword>
<keyword evidence="4" id="KW-0862">Zinc</keyword>
<evidence type="ECO:0000256" key="10">
    <source>
        <dbReference type="SAM" id="MobiDB-lite"/>
    </source>
</evidence>
<dbReference type="Gene3D" id="3.30.50.10">
    <property type="entry name" value="Erythroid Transcription Factor GATA-1, subunit A"/>
    <property type="match status" value="1"/>
</dbReference>
<feature type="domain" description="GATA-type" evidence="11">
    <location>
        <begin position="282"/>
        <end position="336"/>
    </location>
</feature>
<dbReference type="PROSITE" id="PS00344">
    <property type="entry name" value="GATA_ZN_FINGER_1"/>
    <property type="match status" value="1"/>
</dbReference>
<evidence type="ECO:0000256" key="5">
    <source>
        <dbReference type="ARBA" id="ARBA00023015"/>
    </source>
</evidence>
<feature type="region of interest" description="Disordered" evidence="10">
    <location>
        <begin position="327"/>
        <end position="354"/>
    </location>
</feature>
<dbReference type="AlphaFoldDB" id="A0AAF3F6Z0"/>
<dbReference type="PRINTS" id="PR00619">
    <property type="entry name" value="GATAZNFINGER"/>
</dbReference>
<dbReference type="SMART" id="SM00401">
    <property type="entry name" value="ZnF_GATA"/>
    <property type="match status" value="1"/>
</dbReference>
<evidence type="ECO:0000256" key="2">
    <source>
        <dbReference type="ARBA" id="ARBA00022723"/>
    </source>
</evidence>
<dbReference type="WBParaSite" id="MBELARI_LOCUS2655.2">
    <property type="protein sequence ID" value="MBELARI_LOCUS2655.2"/>
    <property type="gene ID" value="MBELARI_LOCUS2655"/>
</dbReference>
<evidence type="ECO:0000256" key="6">
    <source>
        <dbReference type="ARBA" id="ARBA00023125"/>
    </source>
</evidence>
<dbReference type="Pfam" id="PF00320">
    <property type="entry name" value="GATA"/>
    <property type="match status" value="1"/>
</dbReference>
<keyword evidence="7" id="KW-0804">Transcription</keyword>
<keyword evidence="3 9" id="KW-0863">Zinc-finger</keyword>
<dbReference type="PROSITE" id="PS50114">
    <property type="entry name" value="GATA_ZN_FINGER_2"/>
    <property type="match status" value="1"/>
</dbReference>
<dbReference type="InterPro" id="IPR013088">
    <property type="entry name" value="Znf_NHR/GATA"/>
</dbReference>
<keyword evidence="12" id="KW-1185">Reference proteome</keyword>
<sequence length="467" mass="50997">MQASTSSLPILLSGTSADLLGISTTRADYATMEGLSLPSGTIDYNSLIYMDPTNSHHLALPIPITKAEEEAALLSTAYSTGVLTANFEEMKPAASTSTRSSVIEPTSVLAPVNIYEKSQQELSQALLLQQHDSRQFFLQPDLTQASIAEQFGQNLYSQQFFDHNQLADPNLYSVPTSGHQIFPIRIDNPYANPSYALPSVGGTTTITQYGNYESRLSECLACGSQTYNGQICERCAQIQMGTFPHPLPDLAMPQPVPQQQPTATKQRPSHKQKSTVRTTSARRQGLICSNCNGTNTTLWRRNAEGEPVCNACGLYFKLHNVQRPISMKKEGTLQTRKRKPKNSDGPGSKKRSATIATTATERAAYAQAAVNGLDRANGELQAAFTANGQAYLPSIEEYSTAYQWQTTIITDQGTSGAYSTPAYTTAPYLDIKPQILDDQTEEEEARAAADQIKDEEPKEEVDSDPSE</sequence>
<evidence type="ECO:0000256" key="3">
    <source>
        <dbReference type="ARBA" id="ARBA00022771"/>
    </source>
</evidence>
<keyword evidence="5" id="KW-0805">Transcription regulation</keyword>
<protein>
    <submittedName>
        <fullName evidence="13 14">GATA-type domain-containing protein</fullName>
    </submittedName>
</protein>
<feature type="compositionally biased region" description="Basic and acidic residues" evidence="10">
    <location>
        <begin position="445"/>
        <end position="456"/>
    </location>
</feature>
<dbReference type="SUPFAM" id="SSF57716">
    <property type="entry name" value="Glucocorticoid receptor-like (DNA-binding domain)"/>
    <property type="match status" value="1"/>
</dbReference>
<feature type="compositionally biased region" description="Acidic residues" evidence="10">
    <location>
        <begin position="457"/>
        <end position="467"/>
    </location>
</feature>
<dbReference type="GO" id="GO:0045165">
    <property type="term" value="P:cell fate commitment"/>
    <property type="evidence" value="ECO:0007669"/>
    <property type="project" value="TreeGrafter"/>
</dbReference>
<dbReference type="FunFam" id="3.30.50.10:FF:000032">
    <property type="entry name" value="Transcription factor GATA-3"/>
    <property type="match status" value="1"/>
</dbReference>
<dbReference type="Proteomes" id="UP000887575">
    <property type="component" value="Unassembled WGS sequence"/>
</dbReference>
<dbReference type="GO" id="GO:0045944">
    <property type="term" value="P:positive regulation of transcription by RNA polymerase II"/>
    <property type="evidence" value="ECO:0007669"/>
    <property type="project" value="TreeGrafter"/>
</dbReference>
<evidence type="ECO:0000256" key="7">
    <source>
        <dbReference type="ARBA" id="ARBA00023163"/>
    </source>
</evidence>
<evidence type="ECO:0000313" key="13">
    <source>
        <dbReference type="WBParaSite" id="MBELARI_LOCUS18056"/>
    </source>
</evidence>
<dbReference type="GO" id="GO:0005634">
    <property type="term" value="C:nucleus"/>
    <property type="evidence" value="ECO:0007669"/>
    <property type="project" value="UniProtKB-SubCell"/>
</dbReference>
<evidence type="ECO:0000313" key="12">
    <source>
        <dbReference type="Proteomes" id="UP000887575"/>
    </source>
</evidence>
<organism evidence="12 14">
    <name type="scientific">Mesorhabditis belari</name>
    <dbReference type="NCBI Taxonomy" id="2138241"/>
    <lineage>
        <taxon>Eukaryota</taxon>
        <taxon>Metazoa</taxon>
        <taxon>Ecdysozoa</taxon>
        <taxon>Nematoda</taxon>
        <taxon>Chromadorea</taxon>
        <taxon>Rhabditida</taxon>
        <taxon>Rhabditina</taxon>
        <taxon>Rhabditomorpha</taxon>
        <taxon>Rhabditoidea</taxon>
        <taxon>Rhabditidae</taxon>
        <taxon>Mesorhabditinae</taxon>
        <taxon>Mesorhabditis</taxon>
    </lineage>
</organism>
<dbReference type="GO" id="GO:0009888">
    <property type="term" value="P:tissue development"/>
    <property type="evidence" value="ECO:0007669"/>
    <property type="project" value="UniProtKB-ARBA"/>
</dbReference>
<comment type="subcellular location">
    <subcellularLocation>
        <location evidence="1">Nucleus</location>
    </subcellularLocation>
</comment>
<feature type="region of interest" description="Disordered" evidence="10">
    <location>
        <begin position="248"/>
        <end position="281"/>
    </location>
</feature>
<dbReference type="GO" id="GO:0000122">
    <property type="term" value="P:negative regulation of transcription by RNA polymerase II"/>
    <property type="evidence" value="ECO:0007669"/>
    <property type="project" value="TreeGrafter"/>
</dbReference>
<dbReference type="InterPro" id="IPR039355">
    <property type="entry name" value="Transcription_factor_GATA"/>
</dbReference>
<evidence type="ECO:0000256" key="9">
    <source>
        <dbReference type="PROSITE-ProRule" id="PRU00094"/>
    </source>
</evidence>
<proteinExistence type="predicted"/>
<evidence type="ECO:0000256" key="8">
    <source>
        <dbReference type="ARBA" id="ARBA00023242"/>
    </source>
</evidence>
<keyword evidence="8" id="KW-0539">Nucleus</keyword>
<evidence type="ECO:0000313" key="14">
    <source>
        <dbReference type="WBParaSite" id="MBELARI_LOCUS2655.2"/>
    </source>
</evidence>
<dbReference type="GO" id="GO:0008270">
    <property type="term" value="F:zinc ion binding"/>
    <property type="evidence" value="ECO:0007669"/>
    <property type="project" value="UniProtKB-KW"/>
</dbReference>
<evidence type="ECO:0000259" key="11">
    <source>
        <dbReference type="PROSITE" id="PS50114"/>
    </source>
</evidence>
<dbReference type="CDD" id="cd00202">
    <property type="entry name" value="ZnF_GATA"/>
    <property type="match status" value="1"/>
</dbReference>
<dbReference type="PANTHER" id="PTHR10071:SF281">
    <property type="entry name" value="BOX A-BINDING FACTOR-RELATED"/>
    <property type="match status" value="1"/>
</dbReference>
<dbReference type="InterPro" id="IPR000679">
    <property type="entry name" value="Znf_GATA"/>
</dbReference>
<dbReference type="GO" id="GO:0000978">
    <property type="term" value="F:RNA polymerase II cis-regulatory region sequence-specific DNA binding"/>
    <property type="evidence" value="ECO:0007669"/>
    <property type="project" value="TreeGrafter"/>
</dbReference>
<evidence type="ECO:0000256" key="1">
    <source>
        <dbReference type="ARBA" id="ARBA00004123"/>
    </source>
</evidence>
<reference evidence="13 14" key="1">
    <citation type="submission" date="2024-02" db="UniProtKB">
        <authorList>
            <consortium name="WormBaseParasite"/>
        </authorList>
    </citation>
    <scope>IDENTIFICATION</scope>
</reference>
<keyword evidence="6" id="KW-0238">DNA-binding</keyword>
<feature type="region of interest" description="Disordered" evidence="10">
    <location>
        <begin position="434"/>
        <end position="467"/>
    </location>
</feature>
<dbReference type="PANTHER" id="PTHR10071">
    <property type="entry name" value="TRANSCRIPTION FACTOR GATA FAMILY MEMBER"/>
    <property type="match status" value="1"/>
</dbReference>
<accession>A0AAF3F6Z0</accession>
<dbReference type="GO" id="GO:0000981">
    <property type="term" value="F:DNA-binding transcription factor activity, RNA polymerase II-specific"/>
    <property type="evidence" value="ECO:0007669"/>
    <property type="project" value="TreeGrafter"/>
</dbReference>
<evidence type="ECO:0000256" key="4">
    <source>
        <dbReference type="ARBA" id="ARBA00022833"/>
    </source>
</evidence>
<name>A0AAF3F6Z0_9BILA</name>